<keyword evidence="1 4" id="KW-0533">Nickel</keyword>
<dbReference type="AlphaFoldDB" id="A0A6J4QWN5"/>
<dbReference type="GO" id="GO:0008270">
    <property type="term" value="F:zinc ion binding"/>
    <property type="evidence" value="ECO:0007669"/>
    <property type="project" value="UniProtKB-UniRule"/>
</dbReference>
<dbReference type="PIRSF" id="PIRSF004761">
    <property type="entry name" value="Hydrgn_mat_HypA"/>
    <property type="match status" value="1"/>
</dbReference>
<dbReference type="GO" id="GO:0016151">
    <property type="term" value="F:nickel cation binding"/>
    <property type="evidence" value="ECO:0007669"/>
    <property type="project" value="UniProtKB-UniRule"/>
</dbReference>
<evidence type="ECO:0000256" key="4">
    <source>
        <dbReference type="HAMAP-Rule" id="MF_00213"/>
    </source>
</evidence>
<dbReference type="Gene3D" id="3.30.2320.80">
    <property type="match status" value="1"/>
</dbReference>
<name>A0A6J4QWN5_9ACTN</name>
<keyword evidence="3 4" id="KW-0862">Zinc</keyword>
<feature type="binding site" evidence="4">
    <location>
        <position position="89"/>
    </location>
    <ligand>
        <name>Zn(2+)</name>
        <dbReference type="ChEBI" id="CHEBI:29105"/>
    </ligand>
</feature>
<comment type="function">
    <text evidence="4">Involved in the maturation of [NiFe] hydrogenases. Required for nickel insertion into the metal center of the hydrogenase.</text>
</comment>
<organism evidence="5">
    <name type="scientific">uncultured Rubrobacteraceae bacterium</name>
    <dbReference type="NCBI Taxonomy" id="349277"/>
    <lineage>
        <taxon>Bacteria</taxon>
        <taxon>Bacillati</taxon>
        <taxon>Actinomycetota</taxon>
        <taxon>Rubrobacteria</taxon>
        <taxon>Rubrobacterales</taxon>
        <taxon>Rubrobacteraceae</taxon>
        <taxon>environmental samples</taxon>
    </lineage>
</organism>
<protein>
    <recommendedName>
        <fullName evidence="4">Hydrogenase maturation factor HypA</fullName>
    </recommendedName>
</protein>
<dbReference type="PANTHER" id="PTHR34535">
    <property type="entry name" value="HYDROGENASE MATURATION FACTOR HYPA"/>
    <property type="match status" value="1"/>
</dbReference>
<evidence type="ECO:0000256" key="1">
    <source>
        <dbReference type="ARBA" id="ARBA00022596"/>
    </source>
</evidence>
<sequence length="118" mass="12583">MHELSIAGYIVDVATRHAEGRRVTKVYLKLGHLRQVVPSALSFGFELVAMGTTVEGAGLEIEKIPAAGLCCACASETRLDNFPLRCGACGGFELQIIAGEELYVESLEMEEQGVKGGP</sequence>
<accession>A0A6J4QWN5</accession>
<dbReference type="HAMAP" id="MF_00213">
    <property type="entry name" value="HypA_HybF"/>
    <property type="match status" value="1"/>
</dbReference>
<evidence type="ECO:0000313" key="5">
    <source>
        <dbReference type="EMBL" id="CAA9455663.1"/>
    </source>
</evidence>
<dbReference type="Pfam" id="PF01155">
    <property type="entry name" value="HypA"/>
    <property type="match status" value="1"/>
</dbReference>
<evidence type="ECO:0000256" key="3">
    <source>
        <dbReference type="ARBA" id="ARBA00022833"/>
    </source>
</evidence>
<feature type="binding site" evidence="4">
    <location>
        <position position="73"/>
    </location>
    <ligand>
        <name>Zn(2+)</name>
        <dbReference type="ChEBI" id="CHEBI:29105"/>
    </ligand>
</feature>
<evidence type="ECO:0000256" key="2">
    <source>
        <dbReference type="ARBA" id="ARBA00022723"/>
    </source>
</evidence>
<comment type="similarity">
    <text evidence="4">Belongs to the HypA/HybF family.</text>
</comment>
<proteinExistence type="inferred from homology"/>
<gene>
    <name evidence="4" type="primary">hypA</name>
    <name evidence="5" type="ORF">AVDCRST_MAG25-89</name>
</gene>
<feature type="binding site" evidence="4">
    <location>
        <position position="70"/>
    </location>
    <ligand>
        <name>Zn(2+)</name>
        <dbReference type="ChEBI" id="CHEBI:29105"/>
    </ligand>
</feature>
<keyword evidence="2 4" id="KW-0479">Metal-binding</keyword>
<reference evidence="5" key="1">
    <citation type="submission" date="2020-02" db="EMBL/GenBank/DDBJ databases">
        <authorList>
            <person name="Meier V. D."/>
        </authorList>
    </citation>
    <scope>NUCLEOTIDE SEQUENCE</scope>
    <source>
        <strain evidence="5">AVDCRST_MAG25</strain>
    </source>
</reference>
<dbReference type="PANTHER" id="PTHR34535:SF3">
    <property type="entry name" value="HYDROGENASE MATURATION FACTOR HYPA"/>
    <property type="match status" value="1"/>
</dbReference>
<dbReference type="InterPro" id="IPR000688">
    <property type="entry name" value="HypA/HybF"/>
</dbReference>
<dbReference type="GO" id="GO:0051604">
    <property type="term" value="P:protein maturation"/>
    <property type="evidence" value="ECO:0007669"/>
    <property type="project" value="InterPro"/>
</dbReference>
<dbReference type="EMBL" id="CADCVI010000006">
    <property type="protein sequence ID" value="CAA9455663.1"/>
    <property type="molecule type" value="Genomic_DNA"/>
</dbReference>
<feature type="binding site" evidence="4">
    <location>
        <position position="86"/>
    </location>
    <ligand>
        <name>Zn(2+)</name>
        <dbReference type="ChEBI" id="CHEBI:29105"/>
    </ligand>
</feature>
<feature type="binding site" evidence="4">
    <location>
        <position position="2"/>
    </location>
    <ligand>
        <name>Ni(2+)</name>
        <dbReference type="ChEBI" id="CHEBI:49786"/>
    </ligand>
</feature>